<evidence type="ECO:0000259" key="5">
    <source>
        <dbReference type="Pfam" id="PF13191"/>
    </source>
</evidence>
<keyword evidence="2" id="KW-0547">Nucleotide-binding</keyword>
<dbReference type="Gene3D" id="3.40.50.300">
    <property type="entry name" value="P-loop containing nucleotide triphosphate hydrolases"/>
    <property type="match status" value="1"/>
</dbReference>
<reference evidence="8" key="1">
    <citation type="submission" date="2016-10" db="EMBL/GenBank/DDBJ databases">
        <authorList>
            <person name="Varghese N."/>
            <person name="Submissions S."/>
        </authorList>
    </citation>
    <scope>NUCLEOTIDE SEQUENCE [LARGE SCALE GENOMIC DNA]</scope>
    <source>
        <strain evidence="8">B4,CECT 8067,JCM 17497</strain>
    </source>
</reference>
<feature type="region of interest" description="Disordered" evidence="4">
    <location>
        <begin position="379"/>
        <end position="406"/>
    </location>
</feature>
<dbReference type="STRING" id="1095776.SAMN04515672_0715"/>
<feature type="domain" description="Orc1-like AAA ATPase" evidence="5">
    <location>
        <begin position="35"/>
        <end position="187"/>
    </location>
</feature>
<keyword evidence="3" id="KW-0067">ATP-binding</keyword>
<dbReference type="InterPro" id="IPR041664">
    <property type="entry name" value="AAA_16"/>
</dbReference>
<evidence type="ECO:0000256" key="1">
    <source>
        <dbReference type="ARBA" id="ARBA00022705"/>
    </source>
</evidence>
<dbReference type="InterPro" id="IPR027417">
    <property type="entry name" value="P-loop_NTPase"/>
</dbReference>
<evidence type="ECO:0000256" key="4">
    <source>
        <dbReference type="SAM" id="MobiDB-lite"/>
    </source>
</evidence>
<proteinExistence type="predicted"/>
<dbReference type="Pfam" id="PF22703">
    <property type="entry name" value="Cdc6_lid"/>
    <property type="match status" value="1"/>
</dbReference>
<dbReference type="OrthoDB" id="213998at2157"/>
<gene>
    <name evidence="7" type="ORF">SAMN04515672_0715</name>
</gene>
<evidence type="ECO:0000259" key="6">
    <source>
        <dbReference type="Pfam" id="PF22703"/>
    </source>
</evidence>
<dbReference type="RefSeq" id="WP_090303212.1">
    <property type="nucleotide sequence ID" value="NZ_FNFE01000001.1"/>
</dbReference>
<evidence type="ECO:0000256" key="3">
    <source>
        <dbReference type="ARBA" id="ARBA00022840"/>
    </source>
</evidence>
<dbReference type="EMBL" id="FNFE01000001">
    <property type="protein sequence ID" value="SDJ48173.1"/>
    <property type="molecule type" value="Genomic_DNA"/>
</dbReference>
<dbReference type="SUPFAM" id="SSF52540">
    <property type="entry name" value="P-loop containing nucleoside triphosphate hydrolases"/>
    <property type="match status" value="1"/>
</dbReference>
<evidence type="ECO:0000313" key="8">
    <source>
        <dbReference type="Proteomes" id="UP000198882"/>
    </source>
</evidence>
<name>A0A1G8U380_9EURY</name>
<protein>
    <submittedName>
        <fullName evidence="7">Cdc6-related protein, AAA superfamily ATPase</fullName>
    </submittedName>
</protein>
<keyword evidence="1" id="KW-0235">DNA replication</keyword>
<dbReference type="InterPro" id="IPR055237">
    <property type="entry name" value="Cdc6_lid"/>
</dbReference>
<dbReference type="AlphaFoldDB" id="A0A1G8U380"/>
<sequence>MDLDERIARRRSARQGRSVVVDRTDLSPVVHRSDPVGRGPVLEQLLDVLEPVFDGELPSPIAVVGPAGSGTSAIVTALFGALNERLSESTRAIGTTTRAGSTEPVTWFVYVDGRRVESAFAFYRAVLSVISTEPVPESGVGTDELRERLGERVARPDRRAVVAIDHHDEPETLSYDRVCELLEPLSDSVSTVAVGQRAPDDWSDDHPTVPVPAYRHHELVDVITDRASTGLAAGVLDHEPIREVAMWADGNAHDALAALFGAAVLATADGSERIETEHLETARADVPDDGVHLDRVLALSETRQRVLLDLVAVDSTDRPIREVAAEIADRSSLTAGTVKRFLYELADRGVIERVPLPANGSGRRPSSVVPRFPTIAFRALGPVRDDDDADETGEGSVASESGSETR</sequence>
<evidence type="ECO:0000313" key="7">
    <source>
        <dbReference type="EMBL" id="SDJ48173.1"/>
    </source>
</evidence>
<dbReference type="Proteomes" id="UP000198882">
    <property type="component" value="Unassembled WGS sequence"/>
</dbReference>
<accession>A0A1G8U380</accession>
<organism evidence="7 8">
    <name type="scientific">Natronorubrum texcoconense</name>
    <dbReference type="NCBI Taxonomy" id="1095776"/>
    <lineage>
        <taxon>Archaea</taxon>
        <taxon>Methanobacteriati</taxon>
        <taxon>Methanobacteriota</taxon>
        <taxon>Stenosarchaea group</taxon>
        <taxon>Halobacteria</taxon>
        <taxon>Halobacteriales</taxon>
        <taxon>Natrialbaceae</taxon>
        <taxon>Natronorubrum</taxon>
    </lineage>
</organism>
<feature type="compositionally biased region" description="Low complexity" evidence="4">
    <location>
        <begin position="394"/>
        <end position="406"/>
    </location>
</feature>
<dbReference type="GO" id="GO:0005524">
    <property type="term" value="F:ATP binding"/>
    <property type="evidence" value="ECO:0007669"/>
    <property type="project" value="UniProtKB-KW"/>
</dbReference>
<dbReference type="Pfam" id="PF13191">
    <property type="entry name" value="AAA_16"/>
    <property type="match status" value="1"/>
</dbReference>
<dbReference type="SUPFAM" id="SSF46785">
    <property type="entry name" value="Winged helix' DNA-binding domain"/>
    <property type="match status" value="1"/>
</dbReference>
<dbReference type="InterPro" id="IPR036390">
    <property type="entry name" value="WH_DNA-bd_sf"/>
</dbReference>
<dbReference type="Gene3D" id="1.10.8.60">
    <property type="match status" value="1"/>
</dbReference>
<evidence type="ECO:0000256" key="2">
    <source>
        <dbReference type="ARBA" id="ARBA00022741"/>
    </source>
</evidence>
<keyword evidence="8" id="KW-1185">Reference proteome</keyword>
<dbReference type="GO" id="GO:0006260">
    <property type="term" value="P:DNA replication"/>
    <property type="evidence" value="ECO:0007669"/>
    <property type="project" value="UniProtKB-KW"/>
</dbReference>
<feature type="domain" description="Cdc6 AAA+ ATPase-type lid" evidence="6">
    <location>
        <begin position="221"/>
        <end position="283"/>
    </location>
</feature>